<dbReference type="SUPFAM" id="SSF56300">
    <property type="entry name" value="Metallo-dependent phosphatases"/>
    <property type="match status" value="1"/>
</dbReference>
<sequence length="445" mass="48477">MKTRRRGATWVAPAVALLACLLLLSGCAGRGPGGGAGAPQNAGGEAQAPGPSGGAEEPAGPETGPGSSEDADPEQEERRTARILAVGDLLMHLPLVYASALPDGEWDFTPLFEPVRPWIEAADLAVANLETTLTGPDYPWAGYPSFNTPPEFARDLKAVGFDVLTHANNHSLDYLKFGIEKTHEALERYGMPHTGTARTPDEREEILVVEPVPGIRVAVLAYTATTNWIPLPEPWSVNLVDDEQMPADIRRARAREDVDLVIVALHFGEEYAREPNDEQRHYVDVALQAGADIVLGSHPHVIQPIEVRQVRDEFGRDLPRAVVYSLGNFISNQEGLYREAGIMMLIDVAKEGGVTRIEQVSFVPTWVHGYRAEGRQRYRVVVVEQSLRDCEAGLDPLLTPADCQRLREVWADTTRQAAGSPEVAVWSVDLPPQHPRAQAVAPGSS</sequence>
<feature type="domain" description="Capsule synthesis protein CapA" evidence="4">
    <location>
        <begin position="82"/>
        <end position="333"/>
    </location>
</feature>
<gene>
    <name evidence="5" type="ORF">CWE10_03520</name>
</gene>
<organism evidence="5 6">
    <name type="scientific">Symbiobacterium thermophilum</name>
    <dbReference type="NCBI Taxonomy" id="2734"/>
    <lineage>
        <taxon>Bacteria</taxon>
        <taxon>Bacillati</taxon>
        <taxon>Bacillota</taxon>
        <taxon>Clostridia</taxon>
        <taxon>Eubacteriales</taxon>
        <taxon>Symbiobacteriaceae</taxon>
        <taxon>Symbiobacterium</taxon>
    </lineage>
</organism>
<proteinExistence type="inferred from homology"/>
<dbReference type="PANTHER" id="PTHR33393">
    <property type="entry name" value="POLYGLUTAMINE SYNTHESIS ACCESSORY PROTEIN RV0574C-RELATED"/>
    <property type="match status" value="1"/>
</dbReference>
<dbReference type="RefSeq" id="WP_273378013.1">
    <property type="nucleotide sequence ID" value="NZ_PIUK01000019.1"/>
</dbReference>
<dbReference type="InterPro" id="IPR052169">
    <property type="entry name" value="CW_Biosynth-Accessory"/>
</dbReference>
<name>A0A953I804_SYMTR</name>
<protein>
    <recommendedName>
        <fullName evidence="4">Capsule synthesis protein CapA domain-containing protein</fullName>
    </recommendedName>
</protein>
<evidence type="ECO:0000256" key="3">
    <source>
        <dbReference type="SAM" id="SignalP"/>
    </source>
</evidence>
<keyword evidence="3" id="KW-0732">Signal</keyword>
<comment type="caution">
    <text evidence="5">The sequence shown here is derived from an EMBL/GenBank/DDBJ whole genome shotgun (WGS) entry which is preliminary data.</text>
</comment>
<feature type="signal peptide" evidence="3">
    <location>
        <begin position="1"/>
        <end position="30"/>
    </location>
</feature>
<dbReference type="CDD" id="cd07381">
    <property type="entry name" value="MPP_CapA"/>
    <property type="match status" value="1"/>
</dbReference>
<feature type="region of interest" description="Disordered" evidence="2">
    <location>
        <begin position="33"/>
        <end position="78"/>
    </location>
</feature>
<evidence type="ECO:0000313" key="6">
    <source>
        <dbReference type="Proteomes" id="UP000732377"/>
    </source>
</evidence>
<reference evidence="5" key="1">
    <citation type="submission" date="2017-11" db="EMBL/GenBank/DDBJ databases">
        <title>Three new genomes from thermophilic consortium.</title>
        <authorList>
            <person name="Quaggio R."/>
            <person name="Amgarten D."/>
            <person name="Setubal J.C."/>
        </authorList>
    </citation>
    <scope>NUCLEOTIDE SEQUENCE</scope>
    <source>
        <strain evidence="5">ZCTH01-B2</strain>
    </source>
</reference>
<feature type="compositionally biased region" description="Low complexity" evidence="2">
    <location>
        <begin position="38"/>
        <end position="68"/>
    </location>
</feature>
<evidence type="ECO:0000256" key="1">
    <source>
        <dbReference type="ARBA" id="ARBA00005662"/>
    </source>
</evidence>
<dbReference type="PROSITE" id="PS51257">
    <property type="entry name" value="PROKAR_LIPOPROTEIN"/>
    <property type="match status" value="1"/>
</dbReference>
<dbReference type="InterPro" id="IPR019079">
    <property type="entry name" value="Capsule_synth_CapA"/>
</dbReference>
<dbReference type="SMART" id="SM00854">
    <property type="entry name" value="PGA_cap"/>
    <property type="match status" value="1"/>
</dbReference>
<feature type="chain" id="PRO_5038909501" description="Capsule synthesis protein CapA domain-containing protein" evidence="3">
    <location>
        <begin position="31"/>
        <end position="445"/>
    </location>
</feature>
<dbReference type="EMBL" id="PIUK01000019">
    <property type="protein sequence ID" value="MBY6275276.1"/>
    <property type="molecule type" value="Genomic_DNA"/>
</dbReference>
<evidence type="ECO:0000259" key="4">
    <source>
        <dbReference type="SMART" id="SM00854"/>
    </source>
</evidence>
<comment type="similarity">
    <text evidence="1">Belongs to the CapA family.</text>
</comment>
<accession>A0A953I804</accession>
<dbReference type="PANTHER" id="PTHR33393:SF12">
    <property type="entry name" value="CAPSULE BIOSYNTHESIS PROTEIN CAPA"/>
    <property type="match status" value="1"/>
</dbReference>
<dbReference type="Proteomes" id="UP000732377">
    <property type="component" value="Unassembled WGS sequence"/>
</dbReference>
<dbReference type="Gene3D" id="3.60.21.10">
    <property type="match status" value="1"/>
</dbReference>
<evidence type="ECO:0000313" key="5">
    <source>
        <dbReference type="EMBL" id="MBY6275276.1"/>
    </source>
</evidence>
<dbReference type="InterPro" id="IPR029052">
    <property type="entry name" value="Metallo-depent_PP-like"/>
</dbReference>
<dbReference type="AlphaFoldDB" id="A0A953I804"/>
<dbReference type="Pfam" id="PF09587">
    <property type="entry name" value="PGA_cap"/>
    <property type="match status" value="1"/>
</dbReference>
<evidence type="ECO:0000256" key="2">
    <source>
        <dbReference type="SAM" id="MobiDB-lite"/>
    </source>
</evidence>